<keyword evidence="1" id="KW-0805">Transcription regulation</keyword>
<dbReference type="InterPro" id="IPR018060">
    <property type="entry name" value="HTH_AraC"/>
</dbReference>
<protein>
    <submittedName>
        <fullName evidence="5">AraC family transcriptional regulator</fullName>
    </submittedName>
</protein>
<keyword evidence="2" id="KW-0238">DNA-binding</keyword>
<dbReference type="AlphaFoldDB" id="A0A420FZU8"/>
<dbReference type="GO" id="GO:0003700">
    <property type="term" value="F:DNA-binding transcription factor activity"/>
    <property type="evidence" value="ECO:0007669"/>
    <property type="project" value="InterPro"/>
</dbReference>
<dbReference type="Gene3D" id="1.10.10.60">
    <property type="entry name" value="Homeodomain-like"/>
    <property type="match status" value="1"/>
</dbReference>
<keyword evidence="3" id="KW-0804">Transcription</keyword>
<dbReference type="PROSITE" id="PS01124">
    <property type="entry name" value="HTH_ARAC_FAMILY_2"/>
    <property type="match status" value="1"/>
</dbReference>
<dbReference type="Pfam" id="PF12833">
    <property type="entry name" value="HTH_18"/>
    <property type="match status" value="1"/>
</dbReference>
<proteinExistence type="predicted"/>
<evidence type="ECO:0000256" key="3">
    <source>
        <dbReference type="ARBA" id="ARBA00023163"/>
    </source>
</evidence>
<evidence type="ECO:0000313" key="6">
    <source>
        <dbReference type="Proteomes" id="UP000286402"/>
    </source>
</evidence>
<dbReference type="PANTHER" id="PTHR43280">
    <property type="entry name" value="ARAC-FAMILY TRANSCRIPTIONAL REGULATOR"/>
    <property type="match status" value="1"/>
</dbReference>
<name>A0A420FZU8_9SPHI</name>
<evidence type="ECO:0000313" key="5">
    <source>
        <dbReference type="EMBL" id="RKF38479.1"/>
    </source>
</evidence>
<evidence type="ECO:0000259" key="4">
    <source>
        <dbReference type="PROSITE" id="PS01124"/>
    </source>
</evidence>
<dbReference type="EMBL" id="MCAQ01000008">
    <property type="protein sequence ID" value="RKF38479.1"/>
    <property type="molecule type" value="Genomic_DNA"/>
</dbReference>
<sequence length="319" mass="37157">MKNKKTQALIPWLDTISQFFDTFRIGTAVNDLFNVMRIEDQAKGKLLFMPLFRGNFFRILICKTQGPRFLLPDETIYTSANSIYFAYPGKMESWQREETIYGYLICFTSEFAGIDPLKPKFEKDYPFFMRGANSLLRLSQQDMDKVSHTAETLLLEMKSGQEDNFEMMQTLLKVLLIQIRRLYYKDKEVKTPFQLKQASLMVKFRKVLDAYAIDAPDIRKEGRPTVRKIADELNLTASHLNFLVKKYTGHTALFHINEKLVLEAKSLLTHTDLQVSEIADLLQFNEANYFNRFFKKMTGLTPTAYRQDALQLMKSPLTI</sequence>
<keyword evidence="6" id="KW-1185">Reference proteome</keyword>
<evidence type="ECO:0000256" key="2">
    <source>
        <dbReference type="ARBA" id="ARBA00023125"/>
    </source>
</evidence>
<organism evidence="5 6">
    <name type="scientific">Sphingobacterium siyangense</name>
    <dbReference type="NCBI Taxonomy" id="459529"/>
    <lineage>
        <taxon>Bacteria</taxon>
        <taxon>Pseudomonadati</taxon>
        <taxon>Bacteroidota</taxon>
        <taxon>Sphingobacteriia</taxon>
        <taxon>Sphingobacteriales</taxon>
        <taxon>Sphingobacteriaceae</taxon>
        <taxon>Sphingobacterium</taxon>
    </lineage>
</organism>
<reference evidence="5 6" key="1">
    <citation type="submission" date="2016-07" db="EMBL/GenBank/DDBJ databases">
        <title>Genome analysis of Sphingobacterium siyangense T12B17.</title>
        <authorList>
            <person name="Xu D."/>
            <person name="Su Y."/>
            <person name="Zheng S."/>
        </authorList>
    </citation>
    <scope>NUCLEOTIDE SEQUENCE [LARGE SCALE GENOMIC DNA]</scope>
    <source>
        <strain evidence="5 6">T12B17</strain>
    </source>
</reference>
<dbReference type="RefSeq" id="WP_120333852.1">
    <property type="nucleotide sequence ID" value="NZ_JBPFPU010000035.1"/>
</dbReference>
<comment type="caution">
    <text evidence="5">The sequence shown here is derived from an EMBL/GenBank/DDBJ whole genome shotgun (WGS) entry which is preliminary data.</text>
</comment>
<feature type="domain" description="HTH araC/xylS-type" evidence="4">
    <location>
        <begin position="217"/>
        <end position="308"/>
    </location>
</feature>
<dbReference type="PANTHER" id="PTHR43280:SF32">
    <property type="entry name" value="TRANSCRIPTIONAL REGULATORY PROTEIN"/>
    <property type="match status" value="1"/>
</dbReference>
<gene>
    <name evidence="5" type="ORF">BCY89_27045</name>
</gene>
<accession>A0A420FZU8</accession>
<dbReference type="InterPro" id="IPR009057">
    <property type="entry name" value="Homeodomain-like_sf"/>
</dbReference>
<dbReference type="Proteomes" id="UP000286402">
    <property type="component" value="Unassembled WGS sequence"/>
</dbReference>
<dbReference type="SUPFAM" id="SSF46689">
    <property type="entry name" value="Homeodomain-like"/>
    <property type="match status" value="1"/>
</dbReference>
<dbReference type="SMART" id="SM00342">
    <property type="entry name" value="HTH_ARAC"/>
    <property type="match status" value="1"/>
</dbReference>
<evidence type="ECO:0000256" key="1">
    <source>
        <dbReference type="ARBA" id="ARBA00023015"/>
    </source>
</evidence>
<dbReference type="GO" id="GO:0043565">
    <property type="term" value="F:sequence-specific DNA binding"/>
    <property type="evidence" value="ECO:0007669"/>
    <property type="project" value="InterPro"/>
</dbReference>